<gene>
    <name evidence="1" type="ORF">LTR37_013994</name>
</gene>
<evidence type="ECO:0000313" key="1">
    <source>
        <dbReference type="EMBL" id="KAK3704154.1"/>
    </source>
</evidence>
<sequence length="312" mass="33913">MAAATLIAREVPIPARCSISRKTPDDKPVTVLLTTFAGLVKASTTVHDVLEAINNRLPSIDHALIITTTSNKQLLISEDRPISTLLSGPEDAFLPLRLSVRLCGGKGGFGSQLRAAGGRMSSRKNRNQQNQNPNGSNRNLDGRRLRTVDTAKRLAEYIATKPDMDKNEKEEQKKRWQEVIENADKTEEAIRSGKRGGGQGRLDAEYVESKEQAEQKTREAVMKAMRGGLLEMERTGSESSMDAEEDASDDGAEEGSSGTSEEAVPKKANSSGPTFFGWEEDEEDDSEDDEGEDDAQAEPQASYEGKGKAKAA</sequence>
<reference evidence="1" key="1">
    <citation type="submission" date="2023-07" db="EMBL/GenBank/DDBJ databases">
        <title>Black Yeasts Isolated from many extreme environments.</title>
        <authorList>
            <person name="Coleine C."/>
            <person name="Stajich J.E."/>
            <person name="Selbmann L."/>
        </authorList>
    </citation>
    <scope>NUCLEOTIDE SEQUENCE</scope>
    <source>
        <strain evidence="1">CCFEE 5714</strain>
    </source>
</reference>
<comment type="caution">
    <text evidence="1">The sequence shown here is derived from an EMBL/GenBank/DDBJ whole genome shotgun (WGS) entry which is preliminary data.</text>
</comment>
<accession>A0ACC3MVE7</accession>
<keyword evidence="2" id="KW-1185">Reference proteome</keyword>
<dbReference type="Proteomes" id="UP001281147">
    <property type="component" value="Unassembled WGS sequence"/>
</dbReference>
<name>A0ACC3MVE7_9PEZI</name>
<protein>
    <submittedName>
        <fullName evidence="1">Uncharacterized protein</fullName>
    </submittedName>
</protein>
<organism evidence="1 2">
    <name type="scientific">Vermiconidia calcicola</name>
    <dbReference type="NCBI Taxonomy" id="1690605"/>
    <lineage>
        <taxon>Eukaryota</taxon>
        <taxon>Fungi</taxon>
        <taxon>Dikarya</taxon>
        <taxon>Ascomycota</taxon>
        <taxon>Pezizomycotina</taxon>
        <taxon>Dothideomycetes</taxon>
        <taxon>Dothideomycetidae</taxon>
        <taxon>Mycosphaerellales</taxon>
        <taxon>Extremaceae</taxon>
        <taxon>Vermiconidia</taxon>
    </lineage>
</organism>
<proteinExistence type="predicted"/>
<dbReference type="EMBL" id="JAUTXU010000142">
    <property type="protein sequence ID" value="KAK3704154.1"/>
    <property type="molecule type" value="Genomic_DNA"/>
</dbReference>
<evidence type="ECO:0000313" key="2">
    <source>
        <dbReference type="Proteomes" id="UP001281147"/>
    </source>
</evidence>